<dbReference type="OrthoDB" id="8116557at2"/>
<dbReference type="Proteomes" id="UP000238563">
    <property type="component" value="Unassembled WGS sequence"/>
</dbReference>
<proteinExistence type="predicted"/>
<evidence type="ECO:0000313" key="2">
    <source>
        <dbReference type="EMBL" id="PRD50875.1"/>
    </source>
</evidence>
<dbReference type="AlphaFoldDB" id="A0A2S9JDA2"/>
<reference evidence="2 3" key="1">
    <citation type="submission" date="2018-02" db="EMBL/GenBank/DDBJ databases">
        <title>The draft genome of Phyllobacterium myrsinacearum DSM5892.</title>
        <authorList>
            <person name="Li L."/>
            <person name="Liu L."/>
            <person name="Zhang X."/>
            <person name="Wang T."/>
        </authorList>
    </citation>
    <scope>NUCLEOTIDE SEQUENCE [LARGE SCALE GENOMIC DNA]</scope>
    <source>
        <strain evidence="2 3">DSM 5892</strain>
    </source>
</reference>
<comment type="caution">
    <text evidence="2">The sequence shown here is derived from an EMBL/GenBank/DDBJ whole genome shotgun (WGS) entry which is preliminary data.</text>
</comment>
<protein>
    <submittedName>
        <fullName evidence="2">Uncharacterized protein</fullName>
    </submittedName>
</protein>
<evidence type="ECO:0000313" key="3">
    <source>
        <dbReference type="Proteomes" id="UP000238563"/>
    </source>
</evidence>
<feature type="signal peptide" evidence="1">
    <location>
        <begin position="1"/>
        <end position="24"/>
    </location>
</feature>
<gene>
    <name evidence="2" type="ORF">C5750_18645</name>
</gene>
<dbReference type="RefSeq" id="WP_105735525.1">
    <property type="nucleotide sequence ID" value="NZ_PVBT01000006.1"/>
</dbReference>
<organism evidence="2 3">
    <name type="scientific">Phyllobacterium myrsinacearum</name>
    <dbReference type="NCBI Taxonomy" id="28101"/>
    <lineage>
        <taxon>Bacteria</taxon>
        <taxon>Pseudomonadati</taxon>
        <taxon>Pseudomonadota</taxon>
        <taxon>Alphaproteobacteria</taxon>
        <taxon>Hyphomicrobiales</taxon>
        <taxon>Phyllobacteriaceae</taxon>
        <taxon>Phyllobacterium</taxon>
    </lineage>
</organism>
<sequence>MTLLRSALFFIAVLAVTPVTPSLAQTAPQIEPFSLPVRPVTLTQDIIKRFLYSFAPVGAQMKEEAAGNAVLSPEATARLDKKAAEYGFKDFNDWGETTRTIMVTYHWVTNPDPREEVEKAIASIPSMPNLSDKQKAEMIDGLKSGLATVEKARPSEENLAIVKKHMSSIKPLYKQWTSL</sequence>
<accession>A0A2S9JDA2</accession>
<keyword evidence="3" id="KW-1185">Reference proteome</keyword>
<keyword evidence="1" id="KW-0732">Signal</keyword>
<dbReference type="EMBL" id="PVBT01000006">
    <property type="protein sequence ID" value="PRD50875.1"/>
    <property type="molecule type" value="Genomic_DNA"/>
</dbReference>
<name>A0A2S9JDA2_9HYPH</name>
<feature type="chain" id="PRO_5015528993" evidence="1">
    <location>
        <begin position="25"/>
        <end position="179"/>
    </location>
</feature>
<evidence type="ECO:0000256" key="1">
    <source>
        <dbReference type="SAM" id="SignalP"/>
    </source>
</evidence>